<proteinExistence type="predicted"/>
<name>A0AAD6RRQ1_9ROSI</name>
<evidence type="ECO:0000256" key="2">
    <source>
        <dbReference type="ARBA" id="ARBA00022692"/>
    </source>
</evidence>
<evidence type="ECO:0000256" key="4">
    <source>
        <dbReference type="ARBA" id="ARBA00023136"/>
    </source>
</evidence>
<feature type="transmembrane region" description="Helical" evidence="6">
    <location>
        <begin position="210"/>
        <end position="232"/>
    </location>
</feature>
<reference evidence="8 9" key="1">
    <citation type="journal article" date="2023" name="Mol. Ecol. Resour.">
        <title>Chromosome-level genome assembly of a triploid poplar Populus alba 'Berolinensis'.</title>
        <authorList>
            <person name="Chen S."/>
            <person name="Yu Y."/>
            <person name="Wang X."/>
            <person name="Wang S."/>
            <person name="Zhang T."/>
            <person name="Zhou Y."/>
            <person name="He R."/>
            <person name="Meng N."/>
            <person name="Wang Y."/>
            <person name="Liu W."/>
            <person name="Liu Z."/>
            <person name="Liu J."/>
            <person name="Guo Q."/>
            <person name="Huang H."/>
            <person name="Sederoff R.R."/>
            <person name="Wang G."/>
            <person name="Qu G."/>
            <person name="Chen S."/>
        </authorList>
    </citation>
    <scope>NUCLEOTIDE SEQUENCE [LARGE SCALE GENOMIC DNA]</scope>
    <source>
        <strain evidence="8">SC-2020</strain>
    </source>
</reference>
<feature type="transmembrane region" description="Helical" evidence="6">
    <location>
        <begin position="42"/>
        <end position="63"/>
    </location>
</feature>
<keyword evidence="4 5" id="KW-0472">Membrane</keyword>
<evidence type="ECO:0000256" key="1">
    <source>
        <dbReference type="ARBA" id="ARBA00004141"/>
    </source>
</evidence>
<organism evidence="8 9">
    <name type="scientific">Populus alba x Populus x berolinensis</name>
    <dbReference type="NCBI Taxonomy" id="444605"/>
    <lineage>
        <taxon>Eukaryota</taxon>
        <taxon>Viridiplantae</taxon>
        <taxon>Streptophyta</taxon>
        <taxon>Embryophyta</taxon>
        <taxon>Tracheophyta</taxon>
        <taxon>Spermatophyta</taxon>
        <taxon>Magnoliopsida</taxon>
        <taxon>eudicotyledons</taxon>
        <taxon>Gunneridae</taxon>
        <taxon>Pentapetalae</taxon>
        <taxon>rosids</taxon>
        <taxon>fabids</taxon>
        <taxon>Malpighiales</taxon>
        <taxon>Salicaceae</taxon>
        <taxon>Saliceae</taxon>
        <taxon>Populus</taxon>
    </lineage>
</organism>
<comment type="subcellular location">
    <subcellularLocation>
        <location evidence="1">Membrane</location>
        <topology evidence="1">Multi-pass membrane protein</topology>
    </subcellularLocation>
</comment>
<evidence type="ECO:0000259" key="7">
    <source>
        <dbReference type="PROSITE" id="PS50922"/>
    </source>
</evidence>
<dbReference type="PANTHER" id="PTHR31766">
    <property type="entry name" value="GLABROUS1 ENHANCER-BINDING PROTEIN-LIKE 2"/>
    <property type="match status" value="1"/>
</dbReference>
<evidence type="ECO:0000256" key="5">
    <source>
        <dbReference type="PROSITE-ProRule" id="PRU00205"/>
    </source>
</evidence>
<feature type="transmembrane region" description="Helical" evidence="6">
    <location>
        <begin position="93"/>
        <end position="117"/>
    </location>
</feature>
<dbReference type="Pfam" id="PF03798">
    <property type="entry name" value="TRAM_LAG1_CLN8"/>
    <property type="match status" value="1"/>
</dbReference>
<dbReference type="InterPro" id="IPR040327">
    <property type="entry name" value="At5g14285-like"/>
</dbReference>
<comment type="caution">
    <text evidence="8">The sequence shown here is derived from an EMBL/GenBank/DDBJ whole genome shotgun (WGS) entry which is preliminary data.</text>
</comment>
<accession>A0AAD6RRQ1</accession>
<evidence type="ECO:0000256" key="6">
    <source>
        <dbReference type="SAM" id="Phobius"/>
    </source>
</evidence>
<feature type="transmembrane region" description="Helical" evidence="6">
    <location>
        <begin position="12"/>
        <end position="30"/>
    </location>
</feature>
<keyword evidence="3 6" id="KW-1133">Transmembrane helix</keyword>
<dbReference type="InterPro" id="IPR006634">
    <property type="entry name" value="TLC-dom"/>
</dbReference>
<dbReference type="SMART" id="SM00724">
    <property type="entry name" value="TLC"/>
    <property type="match status" value="1"/>
</dbReference>
<evidence type="ECO:0000313" key="9">
    <source>
        <dbReference type="Proteomes" id="UP001164929"/>
    </source>
</evidence>
<feature type="transmembrane region" description="Helical" evidence="6">
    <location>
        <begin position="186"/>
        <end position="204"/>
    </location>
</feature>
<dbReference type="GO" id="GO:0016020">
    <property type="term" value="C:membrane"/>
    <property type="evidence" value="ECO:0007669"/>
    <property type="project" value="UniProtKB-SubCell"/>
</dbReference>
<feature type="domain" description="TLC" evidence="7">
    <location>
        <begin position="36"/>
        <end position="239"/>
    </location>
</feature>
<protein>
    <submittedName>
        <fullName evidence="8">TLC domain-containing protein</fullName>
    </submittedName>
</protein>
<dbReference type="AlphaFoldDB" id="A0AAD6RRQ1"/>
<evidence type="ECO:0000313" key="8">
    <source>
        <dbReference type="EMBL" id="KAJ7013888.1"/>
    </source>
</evidence>
<keyword evidence="9" id="KW-1185">Reference proteome</keyword>
<dbReference type="EMBL" id="JAQIZT010000001">
    <property type="protein sequence ID" value="KAJ7013888.1"/>
    <property type="molecule type" value="Genomic_DNA"/>
</dbReference>
<sequence length="311" mass="35495">METLIKSLPDLPILFSFFLTIYLAAHFLVFRNWSPKIRPEAASCLISIFHGTPAVFLATHALFTDPNRGFSSLNTKTEASVLDYSISYFLMDLIHYLIFSPSDILFIGHHLATLFVFVTCRYLVTRGAYAVLMLLILAEVTSACQNAWTLANARRIDVEFAAKVYDFLSLPFYAFYSVVRGILGPYFVYQMGAFFISGVDGGIIPKWIWVSWLFVVVIAISVSILWVTNLWVQLYRERNVQNGWAGSRLIDVGYAHFYMTKLKQVEQLRTVLSAETSMNHRIVQVLCLIADGIGQMWERLDRPCRRGSRQV</sequence>
<dbReference type="PROSITE" id="PS50922">
    <property type="entry name" value="TLC"/>
    <property type="match status" value="1"/>
</dbReference>
<keyword evidence="2 5" id="KW-0812">Transmembrane</keyword>
<dbReference type="PANTHER" id="PTHR31766:SF2">
    <property type="entry name" value="GLABROUS1 ENHANCER-BINDING PROTEIN-LIKE 2"/>
    <property type="match status" value="1"/>
</dbReference>
<gene>
    <name evidence="8" type="ORF">NC653_003500</name>
</gene>
<evidence type="ECO:0000256" key="3">
    <source>
        <dbReference type="ARBA" id="ARBA00022989"/>
    </source>
</evidence>
<dbReference type="Proteomes" id="UP001164929">
    <property type="component" value="Chromosome 1"/>
</dbReference>